<dbReference type="EMBL" id="JAKIKP010000003">
    <property type="protein sequence ID" value="MCL1142119.1"/>
    <property type="molecule type" value="Genomic_DNA"/>
</dbReference>
<dbReference type="GO" id="GO:0003700">
    <property type="term" value="F:DNA-binding transcription factor activity"/>
    <property type="evidence" value="ECO:0007669"/>
    <property type="project" value="InterPro"/>
</dbReference>
<evidence type="ECO:0000256" key="4">
    <source>
        <dbReference type="ARBA" id="ARBA00023163"/>
    </source>
</evidence>
<dbReference type="Proteomes" id="UP001139333">
    <property type="component" value="Unassembled WGS sequence"/>
</dbReference>
<name>A0A9X1ZGW6_9GAMM</name>
<dbReference type="PANTHER" id="PTHR30537">
    <property type="entry name" value="HTH-TYPE TRANSCRIPTIONAL REGULATOR"/>
    <property type="match status" value="1"/>
</dbReference>
<evidence type="ECO:0000259" key="5">
    <source>
        <dbReference type="PROSITE" id="PS50931"/>
    </source>
</evidence>
<evidence type="ECO:0000256" key="1">
    <source>
        <dbReference type="ARBA" id="ARBA00009437"/>
    </source>
</evidence>
<dbReference type="SUPFAM" id="SSF53850">
    <property type="entry name" value="Periplasmic binding protein-like II"/>
    <property type="match status" value="1"/>
</dbReference>
<dbReference type="InterPro" id="IPR005119">
    <property type="entry name" value="LysR_subst-bd"/>
</dbReference>
<proteinExistence type="inferred from homology"/>
<gene>
    <name evidence="6" type="ORF">L2672_05360</name>
</gene>
<dbReference type="Pfam" id="PF03466">
    <property type="entry name" value="LysR_substrate"/>
    <property type="match status" value="1"/>
</dbReference>
<dbReference type="RefSeq" id="WP_248995101.1">
    <property type="nucleotide sequence ID" value="NZ_JAKIKP010000003.1"/>
</dbReference>
<dbReference type="SUPFAM" id="SSF46785">
    <property type="entry name" value="Winged helix' DNA-binding domain"/>
    <property type="match status" value="1"/>
</dbReference>
<dbReference type="FunFam" id="1.10.10.10:FF:000001">
    <property type="entry name" value="LysR family transcriptional regulator"/>
    <property type="match status" value="1"/>
</dbReference>
<dbReference type="AlphaFoldDB" id="A0A9X1ZGW6"/>
<dbReference type="GO" id="GO:0006351">
    <property type="term" value="P:DNA-templated transcription"/>
    <property type="evidence" value="ECO:0007669"/>
    <property type="project" value="TreeGrafter"/>
</dbReference>
<dbReference type="InterPro" id="IPR036390">
    <property type="entry name" value="WH_DNA-bd_sf"/>
</dbReference>
<dbReference type="Gene3D" id="1.10.10.10">
    <property type="entry name" value="Winged helix-like DNA-binding domain superfamily/Winged helix DNA-binding domain"/>
    <property type="match status" value="1"/>
</dbReference>
<evidence type="ECO:0000256" key="2">
    <source>
        <dbReference type="ARBA" id="ARBA00023015"/>
    </source>
</evidence>
<evidence type="ECO:0000313" key="6">
    <source>
        <dbReference type="EMBL" id="MCL1142119.1"/>
    </source>
</evidence>
<dbReference type="InterPro" id="IPR058163">
    <property type="entry name" value="LysR-type_TF_proteobact-type"/>
</dbReference>
<keyword evidence="4" id="KW-0804">Transcription</keyword>
<dbReference type="PANTHER" id="PTHR30537:SF26">
    <property type="entry name" value="GLYCINE CLEAVAGE SYSTEM TRANSCRIPTIONAL ACTIVATOR"/>
    <property type="match status" value="1"/>
</dbReference>
<protein>
    <submittedName>
        <fullName evidence="6">LysR substrate-binding domain-containing protein</fullName>
    </submittedName>
</protein>
<dbReference type="InterPro" id="IPR000847">
    <property type="entry name" value="LysR_HTH_N"/>
</dbReference>
<dbReference type="Gene3D" id="3.40.190.10">
    <property type="entry name" value="Periplasmic binding protein-like II"/>
    <property type="match status" value="2"/>
</dbReference>
<reference evidence="6" key="1">
    <citation type="submission" date="2022-01" db="EMBL/GenBank/DDBJ databases">
        <title>Whole genome-based taxonomy of the Shewanellaceae.</title>
        <authorList>
            <person name="Martin-Rodriguez A.J."/>
        </authorList>
    </citation>
    <scope>NUCLEOTIDE SEQUENCE</scope>
    <source>
        <strain evidence="6">DSM 16422</strain>
    </source>
</reference>
<accession>A0A9X1ZGW6</accession>
<evidence type="ECO:0000256" key="3">
    <source>
        <dbReference type="ARBA" id="ARBA00023125"/>
    </source>
</evidence>
<dbReference type="InterPro" id="IPR036388">
    <property type="entry name" value="WH-like_DNA-bd_sf"/>
</dbReference>
<dbReference type="Pfam" id="PF00126">
    <property type="entry name" value="HTH_1"/>
    <property type="match status" value="1"/>
</dbReference>
<evidence type="ECO:0000313" key="7">
    <source>
        <dbReference type="Proteomes" id="UP001139333"/>
    </source>
</evidence>
<feature type="domain" description="HTH lysR-type" evidence="5">
    <location>
        <begin position="3"/>
        <end position="60"/>
    </location>
</feature>
<dbReference type="PROSITE" id="PS50931">
    <property type="entry name" value="HTH_LYSR"/>
    <property type="match status" value="1"/>
</dbReference>
<dbReference type="GO" id="GO:0043565">
    <property type="term" value="F:sequence-specific DNA binding"/>
    <property type="evidence" value="ECO:0007669"/>
    <property type="project" value="TreeGrafter"/>
</dbReference>
<sequence>MHTSLRGLRCFCVAAECLSFKETAKRLFLTPSAVSHQIKQLEEHLQQPLFIRQTRAITLSETGQQFYQRIAPLMTQLCDTVSEFNQTQIPLEVSISMPEFFASELFVPQLIGWSSKYPNINLKLDTIKSRSEQQTNTDLSIVLSGKRHNQPHAYDLFPLEYVPACNKNLYQHIVHKGYSALSETPLILHKARPYAWHQWAENIGFDEFKPQQIIQLDSMFSVARAAEQGIGIALIPLPISQTWFDNQNLIRLFDQSLTSHDRYYLINHQTETPTREVQLLIEWIVDKFKHHLG</sequence>
<keyword evidence="3" id="KW-0238">DNA-binding</keyword>
<keyword evidence="7" id="KW-1185">Reference proteome</keyword>
<comment type="similarity">
    <text evidence="1">Belongs to the LysR transcriptional regulatory family.</text>
</comment>
<keyword evidence="2" id="KW-0805">Transcription regulation</keyword>
<organism evidence="6 7">
    <name type="scientific">Shewanella gaetbuli</name>
    <dbReference type="NCBI Taxonomy" id="220752"/>
    <lineage>
        <taxon>Bacteria</taxon>
        <taxon>Pseudomonadati</taxon>
        <taxon>Pseudomonadota</taxon>
        <taxon>Gammaproteobacteria</taxon>
        <taxon>Alteromonadales</taxon>
        <taxon>Shewanellaceae</taxon>
        <taxon>Shewanella</taxon>
    </lineage>
</organism>
<comment type="caution">
    <text evidence="6">The sequence shown here is derived from an EMBL/GenBank/DDBJ whole genome shotgun (WGS) entry which is preliminary data.</text>
</comment>